<keyword evidence="3" id="KW-1185">Reference proteome</keyword>
<reference evidence="3" key="1">
    <citation type="journal article" date="2019" name="Int. J. Syst. Evol. Microbiol.">
        <title>The Global Catalogue of Microorganisms (GCM) 10K type strain sequencing project: providing services to taxonomists for standard genome sequencing and annotation.</title>
        <authorList>
            <consortium name="The Broad Institute Genomics Platform"/>
            <consortium name="The Broad Institute Genome Sequencing Center for Infectious Disease"/>
            <person name="Wu L."/>
            <person name="Ma J."/>
        </authorList>
    </citation>
    <scope>NUCLEOTIDE SEQUENCE [LARGE SCALE GENOMIC DNA]</scope>
    <source>
        <strain evidence="3">JCM 3272</strain>
    </source>
</reference>
<evidence type="ECO:0000313" key="3">
    <source>
        <dbReference type="Proteomes" id="UP001501444"/>
    </source>
</evidence>
<proteinExistence type="predicted"/>
<evidence type="ECO:0000256" key="1">
    <source>
        <dbReference type="SAM" id="MobiDB-lite"/>
    </source>
</evidence>
<dbReference type="Proteomes" id="UP001501444">
    <property type="component" value="Unassembled WGS sequence"/>
</dbReference>
<protein>
    <submittedName>
        <fullName evidence="2">Uncharacterized protein</fullName>
    </submittedName>
</protein>
<dbReference type="EMBL" id="BAAARV010000007">
    <property type="protein sequence ID" value="GAA2332226.1"/>
    <property type="molecule type" value="Genomic_DNA"/>
</dbReference>
<name>A0ABP5SIX5_9ACTN</name>
<evidence type="ECO:0000313" key="2">
    <source>
        <dbReference type="EMBL" id="GAA2332226.1"/>
    </source>
</evidence>
<gene>
    <name evidence="2" type="ORF">GCM10010170_011080</name>
</gene>
<organism evidence="2 3">
    <name type="scientific">Dactylosporangium salmoneum</name>
    <dbReference type="NCBI Taxonomy" id="53361"/>
    <lineage>
        <taxon>Bacteria</taxon>
        <taxon>Bacillati</taxon>
        <taxon>Actinomycetota</taxon>
        <taxon>Actinomycetes</taxon>
        <taxon>Micromonosporales</taxon>
        <taxon>Micromonosporaceae</taxon>
        <taxon>Dactylosporangium</taxon>
    </lineage>
</organism>
<feature type="region of interest" description="Disordered" evidence="1">
    <location>
        <begin position="27"/>
        <end position="48"/>
    </location>
</feature>
<comment type="caution">
    <text evidence="2">The sequence shown here is derived from an EMBL/GenBank/DDBJ whole genome shotgun (WGS) entry which is preliminary data.</text>
</comment>
<accession>A0ABP5SIX5</accession>
<sequence>MRSNDASSGTVNAAAAAGVGAAVRMVRAAGESSRWRPPRSNADRAAGKNIRSTARIRLVIVTWSQAASCCARVNTRSDCTNSLSCGNDRWAPASVRRMFASTMASNASELPREDR</sequence>